<dbReference type="KEGG" id="xop:PXO_02213"/>
<dbReference type="Proteomes" id="UP000001740">
    <property type="component" value="Chromosome"/>
</dbReference>
<evidence type="ECO:0000256" key="1">
    <source>
        <dbReference type="SAM" id="MobiDB-lite"/>
    </source>
</evidence>
<reference evidence="2 3" key="1">
    <citation type="journal article" date="2008" name="BMC Genomics">
        <title>Genome sequence and rapid evolution of the rice pathogen Xanthomonas oryzae pv. oryzae PXO99A.</title>
        <authorList>
            <person name="Salzberg S.L."/>
            <person name="Sommer D.D."/>
            <person name="Schatz M.C."/>
            <person name="Phillippy A.M."/>
            <person name="Rabinowicz P.D."/>
            <person name="Tsuge S."/>
            <person name="Furutani A."/>
            <person name="Ochiai H."/>
            <person name="Delcher A.L."/>
            <person name="Kelley D."/>
            <person name="Madupu R."/>
            <person name="Puiu D."/>
            <person name="Radune D."/>
            <person name="Shumway M."/>
            <person name="Trapnell C."/>
            <person name="Aparna G."/>
            <person name="Jha G."/>
            <person name="Pandey A."/>
            <person name="Patil P.B."/>
            <person name="Ishihara H."/>
            <person name="Meyer D.F."/>
            <person name="Szurek B."/>
            <person name="Verdier V."/>
            <person name="Koebnik R."/>
            <person name="Dow J.M."/>
            <person name="Ryan R.P."/>
            <person name="Hirata H."/>
            <person name="Tsuyumu S."/>
            <person name="Won Lee S."/>
            <person name="Seo Y.S."/>
            <person name="Sriariyanum M."/>
            <person name="Ronald P.C."/>
            <person name="Sonti R.V."/>
            <person name="Van Sluys M.A."/>
            <person name="Leach J.E."/>
            <person name="White F.F."/>
            <person name="Bogdanove A.J."/>
        </authorList>
    </citation>
    <scope>NUCLEOTIDE SEQUENCE [LARGE SCALE GENOMIC DNA]</scope>
    <source>
        <strain evidence="2 3">PXO99A</strain>
    </source>
</reference>
<gene>
    <name evidence="2" type="ordered locus">PXO_02213</name>
</gene>
<organism evidence="2 3">
    <name type="scientific">Xanthomonas oryzae pv. oryzae (strain PXO99A)</name>
    <dbReference type="NCBI Taxonomy" id="360094"/>
    <lineage>
        <taxon>Bacteria</taxon>
        <taxon>Pseudomonadati</taxon>
        <taxon>Pseudomonadota</taxon>
        <taxon>Gammaproteobacteria</taxon>
        <taxon>Lysobacterales</taxon>
        <taxon>Lysobacteraceae</taxon>
        <taxon>Xanthomonas</taxon>
    </lineage>
</organism>
<evidence type="ECO:0000313" key="3">
    <source>
        <dbReference type="Proteomes" id="UP000001740"/>
    </source>
</evidence>
<dbReference type="HOGENOM" id="CLU_2978212_0_0_6"/>
<dbReference type="AlphaFoldDB" id="A0A0K0GP35"/>
<dbReference type="EMBL" id="CP000967">
    <property type="protein sequence ID" value="ACD60525.1"/>
    <property type="molecule type" value="Genomic_DNA"/>
</dbReference>
<protein>
    <submittedName>
        <fullName evidence="2">Uncharacterized protein</fullName>
    </submittedName>
</protein>
<sequence length="58" mass="6332">MARQEGRRAACPPPYSEQGLLHDGRGITTRCCHKSGKLPQMRRRVASGTGPTVPIMIT</sequence>
<accession>A0A0K0GP35</accession>
<evidence type="ECO:0000313" key="2">
    <source>
        <dbReference type="EMBL" id="ACD60525.1"/>
    </source>
</evidence>
<feature type="region of interest" description="Disordered" evidence="1">
    <location>
        <begin position="1"/>
        <end position="26"/>
    </location>
</feature>
<name>A0A0K0GP35_XANOP</name>
<proteinExistence type="predicted"/>